<reference evidence="1 2" key="1">
    <citation type="journal article" date="2012" name="J. Bacteriol.">
        <title>De Novo Genome Project of Cupriavidus basilensis OR16.</title>
        <authorList>
            <person name="Cserhati M."/>
            <person name="Kriszt B."/>
            <person name="Szoboszlay S."/>
            <person name="Toth A."/>
            <person name="Szabo I."/>
            <person name="Tancsics A."/>
            <person name="Nagy I."/>
            <person name="Horvath B."/>
            <person name="Nagy I."/>
            <person name="Kukolya J."/>
        </authorList>
    </citation>
    <scope>NUCLEOTIDE SEQUENCE [LARGE SCALE GENOMIC DNA]</scope>
    <source>
        <strain evidence="1 2">OR16</strain>
    </source>
</reference>
<evidence type="ECO:0000313" key="2">
    <source>
        <dbReference type="Proteomes" id="UP000005808"/>
    </source>
</evidence>
<evidence type="ECO:0000313" key="1">
    <source>
        <dbReference type="EMBL" id="EHP37544.1"/>
    </source>
</evidence>
<dbReference type="AlphaFoldDB" id="H1SIV9"/>
<dbReference type="Proteomes" id="UP000005808">
    <property type="component" value="Unassembled WGS sequence"/>
</dbReference>
<feature type="non-terminal residue" evidence="1">
    <location>
        <position position="1"/>
    </location>
</feature>
<protein>
    <submittedName>
        <fullName evidence="1">Membrane-fusion protein</fullName>
    </submittedName>
</protein>
<sequence length="166" mass="17829">LDFLKNLSIEEARAIEDFSPFVLGAIVPRYGPVEEKAEPGIAHLLMLQELGLISGVGGTGLQFTASGGGASSYFRILFSRRRGIALRHSDAGKVLHLNTYRVTPLGSQVFTLPKVEPDEECLFATARACQSQGFSVSIVDLQEAPGQPGTFLMTSETPLPDSPLPQ</sequence>
<dbReference type="RefSeq" id="WP_006164864.1">
    <property type="nucleotide sequence ID" value="NZ_AHJE01000284.1"/>
</dbReference>
<name>H1SIV9_9BURK</name>
<gene>
    <name evidence="1" type="ORF">OR16_42216</name>
</gene>
<organism evidence="1 2">
    <name type="scientific">Cupriavidus basilensis OR16</name>
    <dbReference type="NCBI Taxonomy" id="1127483"/>
    <lineage>
        <taxon>Bacteria</taxon>
        <taxon>Pseudomonadati</taxon>
        <taxon>Pseudomonadota</taxon>
        <taxon>Betaproteobacteria</taxon>
        <taxon>Burkholderiales</taxon>
        <taxon>Burkholderiaceae</taxon>
        <taxon>Cupriavidus</taxon>
    </lineage>
</organism>
<proteinExistence type="predicted"/>
<dbReference type="EMBL" id="AHJE01000284">
    <property type="protein sequence ID" value="EHP37544.1"/>
    <property type="molecule type" value="Genomic_DNA"/>
</dbReference>
<comment type="caution">
    <text evidence="1">The sequence shown here is derived from an EMBL/GenBank/DDBJ whole genome shotgun (WGS) entry which is preliminary data.</text>
</comment>
<accession>H1SIV9</accession>